<name>A0A1B5Z787_TRISU</name>
<comment type="caution">
    <text evidence="2">The sequence shown here is derived from an EMBL/GenBank/DDBJ whole genome shotgun (WGS) entry which is preliminary data.</text>
</comment>
<organism evidence="2 3">
    <name type="scientific">Trifolium subterraneum</name>
    <name type="common">Subterranean clover</name>
    <dbReference type="NCBI Taxonomy" id="3900"/>
    <lineage>
        <taxon>Eukaryota</taxon>
        <taxon>Viridiplantae</taxon>
        <taxon>Streptophyta</taxon>
        <taxon>Embryophyta</taxon>
        <taxon>Tracheophyta</taxon>
        <taxon>Spermatophyta</taxon>
        <taxon>Magnoliopsida</taxon>
        <taxon>eudicotyledons</taxon>
        <taxon>Gunneridae</taxon>
        <taxon>Pentapetalae</taxon>
        <taxon>rosids</taxon>
        <taxon>fabids</taxon>
        <taxon>Fabales</taxon>
        <taxon>Fabaceae</taxon>
        <taxon>Papilionoideae</taxon>
        <taxon>50 kb inversion clade</taxon>
        <taxon>NPAAA clade</taxon>
        <taxon>Hologalegina</taxon>
        <taxon>IRL clade</taxon>
        <taxon>Trifolieae</taxon>
        <taxon>Trifolium</taxon>
    </lineage>
</organism>
<dbReference type="OrthoDB" id="28397at2759"/>
<dbReference type="Proteomes" id="UP000242715">
    <property type="component" value="Unassembled WGS sequence"/>
</dbReference>
<dbReference type="AlphaFoldDB" id="A0A1B5Z787"/>
<evidence type="ECO:0000256" key="1">
    <source>
        <dbReference type="SAM" id="MobiDB-lite"/>
    </source>
</evidence>
<feature type="compositionally biased region" description="Basic and acidic residues" evidence="1">
    <location>
        <begin position="251"/>
        <end position="270"/>
    </location>
</feature>
<evidence type="ECO:0000313" key="3">
    <source>
        <dbReference type="Proteomes" id="UP000242715"/>
    </source>
</evidence>
<sequence>MSNSLYLVFEYMEHDLAGLVSRPDVVFTDAQCADFPESAVGLLETLLSIDPAKRGTASSALISEYFTTKPYACSPSHLPKYPPSKEMDAKSLDETTTTTRKKTDKSREAATSRRQQRRAYKDYEDQNNYGNSTSKENFSHARRDDGRANIPKSKGGSTISKDHTKTTMDAMLETSQRLNVADGNGYSVPVQVKGASNEYSSWTKRRKQDASSTLSDGSRSKISALDPNFAKGTYDLTNQRVSMDFDPKELRNAQGKRDDHGAHWNDGVRRETRKSRFGRDV</sequence>
<proteinExistence type="predicted"/>
<keyword evidence="3" id="KW-1185">Reference proteome</keyword>
<feature type="region of interest" description="Disordered" evidence="1">
    <location>
        <begin position="197"/>
        <end position="231"/>
    </location>
</feature>
<accession>A0A1B5Z787</accession>
<dbReference type="EMBL" id="BCLP01015059">
    <property type="protein sequence ID" value="GAU09986.1"/>
    <property type="molecule type" value="Genomic_DNA"/>
</dbReference>
<feature type="region of interest" description="Disordered" evidence="1">
    <location>
        <begin position="251"/>
        <end position="281"/>
    </location>
</feature>
<reference evidence="3" key="1">
    <citation type="journal article" date="2017" name="Front. Plant Sci.">
        <title>Climate Clever Clovers: New Paradigm to Reduce the Environmental Footprint of Ruminants by Breeding Low Methanogenic Forages Utilizing Haplotype Variation.</title>
        <authorList>
            <person name="Kaur P."/>
            <person name="Appels R."/>
            <person name="Bayer P.E."/>
            <person name="Keeble-Gagnere G."/>
            <person name="Wang J."/>
            <person name="Hirakawa H."/>
            <person name="Shirasawa K."/>
            <person name="Vercoe P."/>
            <person name="Stefanova K."/>
            <person name="Durmic Z."/>
            <person name="Nichols P."/>
            <person name="Revell C."/>
            <person name="Isobe S.N."/>
            <person name="Edwards D."/>
            <person name="Erskine W."/>
        </authorList>
    </citation>
    <scope>NUCLEOTIDE SEQUENCE [LARGE SCALE GENOMIC DNA]</scope>
    <source>
        <strain evidence="3">cv. Daliak</strain>
    </source>
</reference>
<feature type="compositionally biased region" description="Basic and acidic residues" evidence="1">
    <location>
        <begin position="83"/>
        <end position="93"/>
    </location>
</feature>
<feature type="compositionally biased region" description="Polar residues" evidence="1">
    <location>
        <begin position="126"/>
        <end position="136"/>
    </location>
</feature>
<feature type="compositionally biased region" description="Basic and acidic residues" evidence="1">
    <location>
        <begin position="137"/>
        <end position="147"/>
    </location>
</feature>
<evidence type="ECO:0000313" key="2">
    <source>
        <dbReference type="EMBL" id="GAU09986.1"/>
    </source>
</evidence>
<feature type="compositionally biased region" description="Polar residues" evidence="1">
    <location>
        <begin position="210"/>
        <end position="221"/>
    </location>
</feature>
<feature type="compositionally biased region" description="Basic residues" evidence="1">
    <location>
        <begin position="271"/>
        <end position="281"/>
    </location>
</feature>
<gene>
    <name evidence="2" type="ORF">TSUD_275660</name>
</gene>
<feature type="region of interest" description="Disordered" evidence="1">
    <location>
        <begin position="73"/>
        <end position="164"/>
    </location>
</feature>
<dbReference type="Gene3D" id="1.10.510.10">
    <property type="entry name" value="Transferase(Phosphotransferase) domain 1"/>
    <property type="match status" value="1"/>
</dbReference>
<evidence type="ECO:0008006" key="4">
    <source>
        <dbReference type="Google" id="ProtNLM"/>
    </source>
</evidence>
<protein>
    <recommendedName>
        <fullName evidence="4">Protein kinase domain-containing protein</fullName>
    </recommendedName>
</protein>